<dbReference type="Pfam" id="PF22458">
    <property type="entry name" value="RsmF-B_ferredox"/>
    <property type="match status" value="1"/>
</dbReference>
<evidence type="ECO:0000259" key="6">
    <source>
        <dbReference type="PROSITE" id="PS51686"/>
    </source>
</evidence>
<dbReference type="NCBIfam" id="NF008149">
    <property type="entry name" value="PRK10901.1"/>
    <property type="match status" value="1"/>
</dbReference>
<evidence type="ECO:0000256" key="1">
    <source>
        <dbReference type="ARBA" id="ARBA00022603"/>
    </source>
</evidence>
<keyword evidence="3 5" id="KW-0949">S-adenosyl-L-methionine</keyword>
<keyword evidence="1 5" id="KW-0489">Methyltransferase</keyword>
<dbReference type="GO" id="GO:0001510">
    <property type="term" value="P:RNA methylation"/>
    <property type="evidence" value="ECO:0007669"/>
    <property type="project" value="InterPro"/>
</dbReference>
<proteinExistence type="inferred from homology"/>
<dbReference type="CDD" id="cd02440">
    <property type="entry name" value="AdoMet_MTases"/>
    <property type="match status" value="1"/>
</dbReference>
<keyword evidence="4 5" id="KW-0694">RNA-binding</keyword>
<dbReference type="STRING" id="946483.Cenrod_1034"/>
<dbReference type="GO" id="GO:0006355">
    <property type="term" value="P:regulation of DNA-templated transcription"/>
    <property type="evidence" value="ECO:0007669"/>
    <property type="project" value="InterPro"/>
</dbReference>
<name>U5N6X4_9BURK</name>
<dbReference type="Pfam" id="PF01189">
    <property type="entry name" value="Methyltr_RsmB-F"/>
    <property type="match status" value="1"/>
</dbReference>
<dbReference type="GO" id="GO:0008173">
    <property type="term" value="F:RNA methyltransferase activity"/>
    <property type="evidence" value="ECO:0007669"/>
    <property type="project" value="InterPro"/>
</dbReference>
<keyword evidence="2 5" id="KW-0808">Transferase</keyword>
<accession>U5N6X4</accession>
<evidence type="ECO:0000313" key="8">
    <source>
        <dbReference type="Proteomes" id="UP000017184"/>
    </source>
</evidence>
<feature type="domain" description="SAM-dependent MTase RsmB/NOP-type" evidence="6">
    <location>
        <begin position="168"/>
        <end position="444"/>
    </location>
</feature>
<dbReference type="InterPro" id="IPR001678">
    <property type="entry name" value="MeTrfase_RsmB-F_NOP2_dom"/>
</dbReference>
<organism evidence="7 8">
    <name type="scientific">Candidatus Symbiobacter mobilis CR</name>
    <dbReference type="NCBI Taxonomy" id="946483"/>
    <lineage>
        <taxon>Bacteria</taxon>
        <taxon>Pseudomonadati</taxon>
        <taxon>Pseudomonadota</taxon>
        <taxon>Betaproteobacteria</taxon>
        <taxon>Burkholderiales</taxon>
        <taxon>Comamonadaceae</taxon>
    </lineage>
</organism>
<dbReference type="SUPFAM" id="SSF48013">
    <property type="entry name" value="NusB-like"/>
    <property type="match status" value="1"/>
</dbReference>
<dbReference type="InterPro" id="IPR049560">
    <property type="entry name" value="MeTrfase_RsmB-F_NOP2_cat"/>
</dbReference>
<dbReference type="PANTHER" id="PTHR22807">
    <property type="entry name" value="NOP2 YEAST -RELATED NOL1/NOP2/FMU SUN DOMAIN-CONTAINING"/>
    <property type="match status" value="1"/>
</dbReference>
<sequence>MTAGAPAQRGVPLWQLLCPVTDIVAGVLAGQSYAVLADRVAPPLRAGAQALSFTVLRGWGRARALRGLLAPGTPPPLVDALLCSALALLWEGTSYPAHTVVDQCVRCARSRRATQHQAGFVNACLRQFLRRREALQSQTEEVETACWNHPQWWIDLLRQDWPQHWQALLHASVRPAPMVLRRNRRRIDQPSFLASLQALGIDAHPAGDAAVVLDAHQPVVGLPGFGKGWFSVQDLGAQRAIPLLLQGDFHPRRVLDACAAPGGKTTHLLEWLDAEVMALDIDPQRCARVRDNLDRLGLHATVLCADALDPTAWWNGQPFDAIMLDAPCTGSGVVRRHPDIPWLKRLQDVQTLSQVQACLLDALWPLLRPGGRLLYATCSVFRAEGSDRIDAFVATHPDACPMPAPGHWLPGVPSSMQSWGDDMAALNDAPWGHDGFFYAVLRKVAQGAGA</sequence>
<dbReference type="KEGG" id="cbx:Cenrod_1034"/>
<feature type="binding site" evidence="5">
    <location>
        <position position="306"/>
    </location>
    <ligand>
        <name>S-adenosyl-L-methionine</name>
        <dbReference type="ChEBI" id="CHEBI:59789"/>
    </ligand>
</feature>
<evidence type="ECO:0000256" key="3">
    <source>
        <dbReference type="ARBA" id="ARBA00022691"/>
    </source>
</evidence>
<evidence type="ECO:0000256" key="2">
    <source>
        <dbReference type="ARBA" id="ARBA00022679"/>
    </source>
</evidence>
<dbReference type="eggNOG" id="COG0144">
    <property type="taxonomic scope" value="Bacteria"/>
</dbReference>
<dbReference type="PRINTS" id="PR02008">
    <property type="entry name" value="RCMTFAMILY"/>
</dbReference>
<dbReference type="EMBL" id="CP004885">
    <property type="protein sequence ID" value="AGX87132.1"/>
    <property type="molecule type" value="Genomic_DNA"/>
</dbReference>
<dbReference type="PROSITE" id="PS51686">
    <property type="entry name" value="SAM_MT_RSMB_NOP"/>
    <property type="match status" value="1"/>
</dbReference>
<dbReference type="Gene3D" id="3.40.50.150">
    <property type="entry name" value="Vaccinia Virus protein VP39"/>
    <property type="match status" value="1"/>
</dbReference>
<dbReference type="Gene3D" id="3.30.70.1170">
    <property type="entry name" value="Sun protein, domain 3"/>
    <property type="match status" value="1"/>
</dbReference>
<protein>
    <submittedName>
        <fullName evidence="7">Ribosomal RNA small subunit methyltransferase B</fullName>
    </submittedName>
</protein>
<dbReference type="RefSeq" id="WP_022771951.1">
    <property type="nucleotide sequence ID" value="NC_022576.1"/>
</dbReference>
<dbReference type="HOGENOM" id="CLU_005316_0_4_4"/>
<dbReference type="PATRIC" id="fig|946483.4.peg.1041"/>
<dbReference type="SUPFAM" id="SSF53335">
    <property type="entry name" value="S-adenosyl-L-methionine-dependent methyltransferases"/>
    <property type="match status" value="1"/>
</dbReference>
<feature type="binding site" evidence="5">
    <location>
        <begin position="258"/>
        <end position="264"/>
    </location>
    <ligand>
        <name>S-adenosyl-L-methionine</name>
        <dbReference type="ChEBI" id="CHEBI:59789"/>
    </ligand>
</feature>
<feature type="active site" description="Nucleophile" evidence="5">
    <location>
        <position position="378"/>
    </location>
</feature>
<dbReference type="GO" id="GO:0003723">
    <property type="term" value="F:RNA binding"/>
    <property type="evidence" value="ECO:0007669"/>
    <property type="project" value="UniProtKB-UniRule"/>
</dbReference>
<reference evidence="7 8" key="1">
    <citation type="journal article" date="2013" name="Genome Biol.">
        <title>Genomic analysis reveals key aspects of prokaryotic symbiosis in the phototrophic consortium "Chlorochromatium aggregatum".</title>
        <authorList>
            <person name="Liu Z."/>
            <person name="Muller J."/>
            <person name="Li T."/>
            <person name="Alvey R.M."/>
            <person name="Vogl K."/>
            <person name="Frigaard N.U."/>
            <person name="Rockwell N.C."/>
            <person name="Boyd E.S."/>
            <person name="Tomsho L.P."/>
            <person name="Schuster S.C."/>
            <person name="Henke P."/>
            <person name="Rohde M."/>
            <person name="Overmann J."/>
            <person name="Bryant D.A."/>
        </authorList>
    </citation>
    <scope>NUCLEOTIDE SEQUENCE [LARGE SCALE GENOMIC DNA]</scope>
    <source>
        <strain evidence="7">CR</strain>
    </source>
</reference>
<evidence type="ECO:0000256" key="5">
    <source>
        <dbReference type="PROSITE-ProRule" id="PRU01023"/>
    </source>
</evidence>
<evidence type="ECO:0000256" key="4">
    <source>
        <dbReference type="ARBA" id="ARBA00022884"/>
    </source>
</evidence>
<dbReference type="PANTHER" id="PTHR22807:SF61">
    <property type="entry name" value="NOL1_NOP2_SUN FAMILY PROTEIN _ ANTITERMINATION NUSB DOMAIN-CONTAINING PROTEIN"/>
    <property type="match status" value="1"/>
</dbReference>
<dbReference type="Proteomes" id="UP000017184">
    <property type="component" value="Chromosome"/>
</dbReference>
<evidence type="ECO:0000313" key="7">
    <source>
        <dbReference type="EMBL" id="AGX87132.1"/>
    </source>
</evidence>
<feature type="binding site" evidence="5">
    <location>
        <position position="280"/>
    </location>
    <ligand>
        <name>S-adenosyl-L-methionine</name>
        <dbReference type="ChEBI" id="CHEBI:59789"/>
    </ligand>
</feature>
<feature type="binding site" evidence="5">
    <location>
        <position position="325"/>
    </location>
    <ligand>
        <name>S-adenosyl-L-methionine</name>
        <dbReference type="ChEBI" id="CHEBI:59789"/>
    </ligand>
</feature>
<dbReference type="OrthoDB" id="9810297at2"/>
<keyword evidence="8" id="KW-1185">Reference proteome</keyword>
<dbReference type="InterPro" id="IPR006027">
    <property type="entry name" value="NusB_RsmB_TIM44"/>
</dbReference>
<dbReference type="AlphaFoldDB" id="U5N6X4"/>
<dbReference type="Gene3D" id="1.10.940.10">
    <property type="entry name" value="NusB-like"/>
    <property type="match status" value="1"/>
</dbReference>
<dbReference type="Gene3D" id="1.10.287.730">
    <property type="entry name" value="Helix hairpin bin"/>
    <property type="match status" value="1"/>
</dbReference>
<dbReference type="InterPro" id="IPR023267">
    <property type="entry name" value="RCMT"/>
</dbReference>
<dbReference type="Pfam" id="PF01029">
    <property type="entry name" value="NusB"/>
    <property type="match status" value="1"/>
</dbReference>
<dbReference type="InterPro" id="IPR035926">
    <property type="entry name" value="NusB-like_sf"/>
</dbReference>
<dbReference type="InterPro" id="IPR054728">
    <property type="entry name" value="RsmB-like_ferredoxin"/>
</dbReference>
<comment type="similarity">
    <text evidence="5">Belongs to the class I-like SAM-binding methyltransferase superfamily. RsmB/NOP family.</text>
</comment>
<gene>
    <name evidence="7" type="primary">rsmB</name>
    <name evidence="7" type="ORF">Cenrod_1034</name>
</gene>
<dbReference type="InterPro" id="IPR029063">
    <property type="entry name" value="SAM-dependent_MTases_sf"/>
</dbReference>